<evidence type="ECO:0000256" key="8">
    <source>
        <dbReference type="ARBA" id="ARBA00031934"/>
    </source>
</evidence>
<dbReference type="PANTHER" id="PTHR11247">
    <property type="entry name" value="PALMITOYL-PROTEIN THIOESTERASE/DOLICHYLDIPHOSPHATASE 1"/>
    <property type="match status" value="1"/>
</dbReference>
<keyword evidence="12" id="KW-1185">Reference proteome</keyword>
<dbReference type="GO" id="GO:0006898">
    <property type="term" value="P:receptor-mediated endocytosis"/>
    <property type="evidence" value="ECO:0007669"/>
    <property type="project" value="TreeGrafter"/>
</dbReference>
<dbReference type="EC" id="3.1.2.22" evidence="2"/>
<protein>
    <recommendedName>
        <fullName evidence="3">Palmitoyl-protein thioesterase 1</fullName>
        <ecNumber evidence="2">3.1.2.22</ecNumber>
    </recommendedName>
    <alternativeName>
        <fullName evidence="8">Palmitoyl-protein hydrolase 1</fullName>
    </alternativeName>
</protein>
<keyword evidence="4 10" id="KW-0732">Signal</keyword>
<dbReference type="PANTHER" id="PTHR11247:SF8">
    <property type="entry name" value="PALMITOYL-PROTEIN THIOESTERASE 1"/>
    <property type="match status" value="1"/>
</dbReference>
<dbReference type="Pfam" id="PF02089">
    <property type="entry name" value="Palm_thioest"/>
    <property type="match status" value="1"/>
</dbReference>
<dbReference type="InParanoid" id="A0A5N4AGG6"/>
<evidence type="ECO:0000256" key="6">
    <source>
        <dbReference type="ARBA" id="ARBA00023157"/>
    </source>
</evidence>
<evidence type="ECO:0000313" key="11">
    <source>
        <dbReference type="EMBL" id="KAB0796435.1"/>
    </source>
</evidence>
<dbReference type="EMBL" id="VVIM01000007">
    <property type="protein sequence ID" value="KAB0796435.1"/>
    <property type="molecule type" value="Genomic_DNA"/>
</dbReference>
<comment type="similarity">
    <text evidence="1">Belongs to the palmitoyl-protein thioesterase family.</text>
</comment>
<dbReference type="SUPFAM" id="SSF53474">
    <property type="entry name" value="alpha/beta-Hydrolases"/>
    <property type="match status" value="1"/>
</dbReference>
<dbReference type="Gene3D" id="3.40.50.1820">
    <property type="entry name" value="alpha/beta hydrolase"/>
    <property type="match status" value="1"/>
</dbReference>
<dbReference type="FunFam" id="3.40.50.1820:FF:000107">
    <property type="entry name" value="Palmitoyl-protein thioesterase 1"/>
    <property type="match status" value="1"/>
</dbReference>
<keyword evidence="5" id="KW-0378">Hydrolase</keyword>
<evidence type="ECO:0000256" key="2">
    <source>
        <dbReference type="ARBA" id="ARBA00012423"/>
    </source>
</evidence>
<sequence length="293" mass="32698">MKSLAIFAVLLLSNISATPTPAPIPVVLWHGMGDNANGPGMNRVKQLIENEIPGTYVKSLMIGGNIITDTINGFLMHPTDQVEYACNLIQSDPNLAQGYYGIGFSQGSQFIRALGQRCSTPKMKGLISIGGQQQGVYGIPFCNPDFLEFCGAIRPIVTHFAYESFQFLVQATYWHDALNSTDYAHRNTFMADINNELHINQTYVDNLQALEKFVMVKFEQDGMVIPIESQWFGFYKPGQGTVTESLQESKVYTRLGLDKLGSEGKLHFLSCPGLHLQFTPEWFVEHIIKAHLK</sequence>
<dbReference type="Proteomes" id="UP000327044">
    <property type="component" value="Unassembled WGS sequence"/>
</dbReference>
<dbReference type="PRINTS" id="PR00414">
    <property type="entry name" value="PPTHIESTRASE"/>
</dbReference>
<dbReference type="GO" id="GO:0005764">
    <property type="term" value="C:lysosome"/>
    <property type="evidence" value="ECO:0007669"/>
    <property type="project" value="TreeGrafter"/>
</dbReference>
<dbReference type="InterPro" id="IPR029058">
    <property type="entry name" value="AB_hydrolase_fold"/>
</dbReference>
<accession>A0A5N4AGG6</accession>
<evidence type="ECO:0000256" key="7">
    <source>
        <dbReference type="ARBA" id="ARBA00023180"/>
    </source>
</evidence>
<name>A0A5N4AGG6_PHOPY</name>
<gene>
    <name evidence="11" type="ORF">PPYR_10496</name>
</gene>
<comment type="caution">
    <text evidence="11">The sequence shown here is derived from an EMBL/GenBank/DDBJ whole genome shotgun (WGS) entry which is preliminary data.</text>
</comment>
<organism evidence="11 12">
    <name type="scientific">Photinus pyralis</name>
    <name type="common">Common eastern firefly</name>
    <name type="synonym">Lampyris pyralis</name>
    <dbReference type="NCBI Taxonomy" id="7054"/>
    <lineage>
        <taxon>Eukaryota</taxon>
        <taxon>Metazoa</taxon>
        <taxon>Ecdysozoa</taxon>
        <taxon>Arthropoda</taxon>
        <taxon>Hexapoda</taxon>
        <taxon>Insecta</taxon>
        <taxon>Pterygota</taxon>
        <taxon>Neoptera</taxon>
        <taxon>Endopterygota</taxon>
        <taxon>Coleoptera</taxon>
        <taxon>Polyphaga</taxon>
        <taxon>Elateriformia</taxon>
        <taxon>Elateroidea</taxon>
        <taxon>Lampyridae</taxon>
        <taxon>Lampyrinae</taxon>
        <taxon>Photinus</taxon>
    </lineage>
</organism>
<comment type="catalytic activity">
    <reaction evidence="9">
        <text>S-hexadecanoyl-L-cysteinyl-[protein] + H2O = L-cysteinyl-[protein] + hexadecanoate + H(+)</text>
        <dbReference type="Rhea" id="RHEA:19233"/>
        <dbReference type="Rhea" id="RHEA-COMP:10131"/>
        <dbReference type="Rhea" id="RHEA-COMP:11032"/>
        <dbReference type="ChEBI" id="CHEBI:7896"/>
        <dbReference type="ChEBI" id="CHEBI:15377"/>
        <dbReference type="ChEBI" id="CHEBI:15378"/>
        <dbReference type="ChEBI" id="CHEBI:29950"/>
        <dbReference type="ChEBI" id="CHEBI:74151"/>
        <dbReference type="EC" id="3.1.2.22"/>
    </reaction>
    <physiologicalReaction direction="left-to-right" evidence="9">
        <dbReference type="Rhea" id="RHEA:19234"/>
    </physiologicalReaction>
</comment>
<evidence type="ECO:0000256" key="4">
    <source>
        <dbReference type="ARBA" id="ARBA00022729"/>
    </source>
</evidence>
<dbReference type="OrthoDB" id="10263094at2759"/>
<reference evidence="11 12" key="1">
    <citation type="journal article" date="2018" name="Elife">
        <title>Firefly genomes illuminate parallel origins of bioluminescence in beetles.</title>
        <authorList>
            <person name="Fallon T.R."/>
            <person name="Lower S.E."/>
            <person name="Chang C.H."/>
            <person name="Bessho-Uehara M."/>
            <person name="Martin G.J."/>
            <person name="Bewick A.J."/>
            <person name="Behringer M."/>
            <person name="Debat H.J."/>
            <person name="Wong I."/>
            <person name="Day J.C."/>
            <person name="Suvorov A."/>
            <person name="Silva C.J."/>
            <person name="Stanger-Hall K.F."/>
            <person name="Hall D.W."/>
            <person name="Schmitz R.J."/>
            <person name="Nelson D.R."/>
            <person name="Lewis S.M."/>
            <person name="Shigenobu S."/>
            <person name="Bybee S.M."/>
            <person name="Larracuente A.M."/>
            <person name="Oba Y."/>
            <person name="Weng J.K."/>
        </authorList>
    </citation>
    <scope>NUCLEOTIDE SEQUENCE [LARGE SCALE GENOMIC DNA]</scope>
    <source>
        <strain evidence="11">1611_PpyrPB1</strain>
        <tissue evidence="11">Whole body</tissue>
    </source>
</reference>
<evidence type="ECO:0000256" key="5">
    <source>
        <dbReference type="ARBA" id="ARBA00022801"/>
    </source>
</evidence>
<keyword evidence="6" id="KW-1015">Disulfide bond</keyword>
<proteinExistence type="inferred from homology"/>
<evidence type="ECO:0000256" key="9">
    <source>
        <dbReference type="ARBA" id="ARBA00047409"/>
    </source>
</evidence>
<dbReference type="InterPro" id="IPR002472">
    <property type="entry name" value="Palm_thioest"/>
</dbReference>
<feature type="chain" id="PRO_5024461546" description="Palmitoyl-protein thioesterase 1" evidence="10">
    <location>
        <begin position="18"/>
        <end position="293"/>
    </location>
</feature>
<evidence type="ECO:0000256" key="3">
    <source>
        <dbReference type="ARBA" id="ARBA00014212"/>
    </source>
</evidence>
<keyword evidence="7" id="KW-0325">Glycoprotein</keyword>
<evidence type="ECO:0000256" key="10">
    <source>
        <dbReference type="SAM" id="SignalP"/>
    </source>
</evidence>
<dbReference type="GO" id="GO:0008474">
    <property type="term" value="F:palmitoyl-(protein) hydrolase activity"/>
    <property type="evidence" value="ECO:0007669"/>
    <property type="project" value="UniProtKB-EC"/>
</dbReference>
<evidence type="ECO:0000256" key="1">
    <source>
        <dbReference type="ARBA" id="ARBA00010758"/>
    </source>
</evidence>
<feature type="signal peptide" evidence="10">
    <location>
        <begin position="1"/>
        <end position="17"/>
    </location>
</feature>
<dbReference type="AlphaFoldDB" id="A0A5N4AGG6"/>
<evidence type="ECO:0000313" key="12">
    <source>
        <dbReference type="Proteomes" id="UP000327044"/>
    </source>
</evidence>